<organism evidence="1">
    <name type="scientific">uncultured Caudovirales phage</name>
    <dbReference type="NCBI Taxonomy" id="2100421"/>
    <lineage>
        <taxon>Viruses</taxon>
        <taxon>Duplodnaviria</taxon>
        <taxon>Heunggongvirae</taxon>
        <taxon>Uroviricota</taxon>
        <taxon>Caudoviricetes</taxon>
        <taxon>Peduoviridae</taxon>
        <taxon>Maltschvirus</taxon>
        <taxon>Maltschvirus maltsch</taxon>
    </lineage>
</organism>
<dbReference type="EMBL" id="LR796230">
    <property type="protein sequence ID" value="CAB4128282.1"/>
    <property type="molecule type" value="Genomic_DNA"/>
</dbReference>
<name>A0A6J5L3X9_9CAUD</name>
<evidence type="ECO:0000313" key="1">
    <source>
        <dbReference type="EMBL" id="CAB4128282.1"/>
    </source>
</evidence>
<accession>A0A6J5L3X9</accession>
<protein>
    <submittedName>
        <fullName evidence="1">Uncharacterized protein</fullName>
    </submittedName>
</protein>
<sequence>MIINANGWLYVISGLEPEPYQTICYRPVSRGRIVLLYQNGTGYWVGLEDGDSLKVLPESTTDVEVAIAAFEKETGC</sequence>
<gene>
    <name evidence="1" type="ORF">UFOVP114_21</name>
</gene>
<proteinExistence type="predicted"/>
<reference evidence="1" key="1">
    <citation type="submission" date="2020-04" db="EMBL/GenBank/DDBJ databases">
        <authorList>
            <person name="Chiriac C."/>
            <person name="Salcher M."/>
            <person name="Ghai R."/>
            <person name="Kavagutti S V."/>
        </authorList>
    </citation>
    <scope>NUCLEOTIDE SEQUENCE</scope>
</reference>